<dbReference type="RefSeq" id="WP_121218854.1">
    <property type="nucleotide sequence ID" value="NZ_RBIG01000001.1"/>
</dbReference>
<evidence type="ECO:0000256" key="2">
    <source>
        <dbReference type="ARBA" id="ARBA00022840"/>
    </source>
</evidence>
<dbReference type="InterPro" id="IPR000719">
    <property type="entry name" value="Prot_kinase_dom"/>
</dbReference>
<dbReference type="SUPFAM" id="SSF56112">
    <property type="entry name" value="Protein kinase-like (PK-like)"/>
    <property type="match status" value="1"/>
</dbReference>
<dbReference type="EMBL" id="RBIG01000001">
    <property type="protein sequence ID" value="RKQ73799.1"/>
    <property type="molecule type" value="Genomic_DNA"/>
</dbReference>
<gene>
    <name evidence="4" type="ORF">BCL74_1590</name>
</gene>
<dbReference type="GO" id="GO:0005737">
    <property type="term" value="C:cytoplasm"/>
    <property type="evidence" value="ECO:0007669"/>
    <property type="project" value="TreeGrafter"/>
</dbReference>
<sequence>MPVDAATGLPVALGAVLAEGGEGRLCATDRPGQVAKLYHRPHPERAAKLAALLIHPARSVEGVAWPSSALRDEAGRTIGFLMPRVEAAQPLTVLANARLRLAHAPGFTWYHLHVAARRLAGLVGRLHDSGIVIGDLKPENLLIDARARLTLIDADSVQFSLAGQVHRCAVGAEGFVPPELVGQDLAAIDRSQSHDRFALGVLIHMLLLGHHPFAGSWKGPGDPPALDGLVQAGHYPGLAISPQRPGPFAMTPNALHPALHGLVRRCFVDGHRRPEARPSPAEWVAALDEALGDLVLCADDPVHVMGHFRAASAGPCPWCARRVALGIDSFTASDAALDLIAGDLRKALQVGDLMRQAFLWSHHPLLWQHKEFSGEADRLGRMASALPAVTRLKAVLERSPDDAEALVAAWHRLPDLEGNALLESLRLPDSLPLSQAVAEAEGRLERLKRLRVSFAAGPPTPETAPDLVAAYRLAADAFGPDSRFLRPYASRAEAAAALIGQGAGGGKA</sequence>
<evidence type="ECO:0000313" key="5">
    <source>
        <dbReference type="Proteomes" id="UP000277424"/>
    </source>
</evidence>
<feature type="domain" description="Protein kinase" evidence="3">
    <location>
        <begin position="11"/>
        <end position="291"/>
    </location>
</feature>
<dbReference type="AlphaFoldDB" id="A0A420WS41"/>
<dbReference type="PANTHER" id="PTHR24346:SF30">
    <property type="entry name" value="MATERNAL EMBRYONIC LEUCINE ZIPPER KINASE"/>
    <property type="match status" value="1"/>
</dbReference>
<dbReference type="GO" id="GO:0035556">
    <property type="term" value="P:intracellular signal transduction"/>
    <property type="evidence" value="ECO:0007669"/>
    <property type="project" value="TreeGrafter"/>
</dbReference>
<accession>A0A420WS41</accession>
<evidence type="ECO:0000256" key="1">
    <source>
        <dbReference type="ARBA" id="ARBA00022741"/>
    </source>
</evidence>
<evidence type="ECO:0000313" key="4">
    <source>
        <dbReference type="EMBL" id="RKQ73799.1"/>
    </source>
</evidence>
<dbReference type="PROSITE" id="PS50011">
    <property type="entry name" value="PROTEIN_KINASE_DOM"/>
    <property type="match status" value="1"/>
</dbReference>
<dbReference type="SMART" id="SM00220">
    <property type="entry name" value="S_TKc"/>
    <property type="match status" value="1"/>
</dbReference>
<dbReference type="InterPro" id="IPR011009">
    <property type="entry name" value="Kinase-like_dom_sf"/>
</dbReference>
<keyword evidence="4" id="KW-0418">Kinase</keyword>
<protein>
    <submittedName>
        <fullName evidence="4">Protein kinase-like protein</fullName>
    </submittedName>
</protein>
<dbReference type="GO" id="GO:0005524">
    <property type="term" value="F:ATP binding"/>
    <property type="evidence" value="ECO:0007669"/>
    <property type="project" value="UniProtKB-KW"/>
</dbReference>
<dbReference type="OrthoDB" id="9805504at2"/>
<comment type="caution">
    <text evidence="4">The sequence shown here is derived from an EMBL/GenBank/DDBJ whole genome shotgun (WGS) entry which is preliminary data.</text>
</comment>
<keyword evidence="1" id="KW-0547">Nucleotide-binding</keyword>
<keyword evidence="2" id="KW-0067">ATP-binding</keyword>
<evidence type="ECO:0000259" key="3">
    <source>
        <dbReference type="PROSITE" id="PS50011"/>
    </source>
</evidence>
<organism evidence="4 5">
    <name type="scientific">Oceanibaculum indicum</name>
    <dbReference type="NCBI Taxonomy" id="526216"/>
    <lineage>
        <taxon>Bacteria</taxon>
        <taxon>Pseudomonadati</taxon>
        <taxon>Pseudomonadota</taxon>
        <taxon>Alphaproteobacteria</taxon>
        <taxon>Rhodospirillales</taxon>
        <taxon>Oceanibaculaceae</taxon>
        <taxon>Oceanibaculum</taxon>
    </lineage>
</organism>
<reference evidence="4 5" key="1">
    <citation type="submission" date="2018-10" db="EMBL/GenBank/DDBJ databases">
        <title>Comparative analysis of microorganisms from saline springs in Andes Mountain Range, Colombia.</title>
        <authorList>
            <person name="Rubin E."/>
        </authorList>
    </citation>
    <scope>NUCLEOTIDE SEQUENCE [LARGE SCALE GENOMIC DNA]</scope>
    <source>
        <strain evidence="4 5">USBA 36</strain>
    </source>
</reference>
<dbReference type="PANTHER" id="PTHR24346">
    <property type="entry name" value="MAP/MICROTUBULE AFFINITY-REGULATING KINASE"/>
    <property type="match status" value="1"/>
</dbReference>
<proteinExistence type="predicted"/>
<dbReference type="GO" id="GO:0004674">
    <property type="term" value="F:protein serine/threonine kinase activity"/>
    <property type="evidence" value="ECO:0007669"/>
    <property type="project" value="TreeGrafter"/>
</dbReference>
<dbReference type="Pfam" id="PF00069">
    <property type="entry name" value="Pkinase"/>
    <property type="match status" value="1"/>
</dbReference>
<name>A0A420WS41_9PROT</name>
<dbReference type="Gene3D" id="1.10.510.10">
    <property type="entry name" value="Transferase(Phosphotransferase) domain 1"/>
    <property type="match status" value="1"/>
</dbReference>
<keyword evidence="4" id="KW-0808">Transferase</keyword>
<dbReference type="Proteomes" id="UP000277424">
    <property type="component" value="Unassembled WGS sequence"/>
</dbReference>